<dbReference type="EMBL" id="EU670723">
    <property type="protein sequence ID" value="ACG60769.1"/>
    <property type="molecule type" value="Genomic_DNA"/>
</dbReference>
<dbReference type="Pfam" id="PF00550">
    <property type="entry name" value="PP-binding"/>
    <property type="match status" value="1"/>
</dbReference>
<keyword evidence="1" id="KW-0596">Phosphopantetheine</keyword>
<dbReference type="SUPFAM" id="SSF47336">
    <property type="entry name" value="ACP-like"/>
    <property type="match status" value="1"/>
</dbReference>
<reference evidence="5" key="2">
    <citation type="journal article" date="2014" name="Int. J. Syst. Evol. Microbiol.">
        <title>Complete genome sequence of Corynebacterium casei LMG S-19264T (=DSM 44701T), isolated from a smear-ripened cheese.</title>
        <authorList>
            <consortium name="US DOE Joint Genome Institute (JGI-PGF)"/>
            <person name="Walter F."/>
            <person name="Albersmeier A."/>
            <person name="Kalinowski J."/>
            <person name="Ruckert C."/>
        </authorList>
    </citation>
    <scope>NUCLEOTIDE SEQUENCE</scope>
    <source>
        <strain evidence="5">JCM 4403</strain>
    </source>
</reference>
<dbReference type="InterPro" id="IPR020806">
    <property type="entry name" value="PKS_PP-bd"/>
</dbReference>
<dbReference type="GO" id="GO:0017000">
    <property type="term" value="P:antibiotic biosynthetic process"/>
    <property type="evidence" value="ECO:0007669"/>
    <property type="project" value="UniProtKB-ARBA"/>
</dbReference>
<dbReference type="GO" id="GO:0044550">
    <property type="term" value="P:secondary metabolite biosynthetic process"/>
    <property type="evidence" value="ECO:0007669"/>
    <property type="project" value="TreeGrafter"/>
</dbReference>
<evidence type="ECO:0000259" key="3">
    <source>
        <dbReference type="PROSITE" id="PS50075"/>
    </source>
</evidence>
<dbReference type="EMBL" id="BMTU01000016">
    <property type="protein sequence ID" value="GGR03555.1"/>
    <property type="molecule type" value="Genomic_DNA"/>
</dbReference>
<reference evidence="5" key="3">
    <citation type="submission" date="2020-09" db="EMBL/GenBank/DDBJ databases">
        <authorList>
            <person name="Sun Q."/>
            <person name="Ohkuma M."/>
        </authorList>
    </citation>
    <scope>NUCLEOTIDE SEQUENCE</scope>
    <source>
        <strain evidence="5">JCM 4403</strain>
    </source>
</reference>
<evidence type="ECO:0000313" key="6">
    <source>
        <dbReference type="Proteomes" id="UP000656732"/>
    </source>
</evidence>
<dbReference type="RefSeq" id="WP_189561139.1">
    <property type="nucleotide sequence ID" value="NZ_BMTU01000016.1"/>
</dbReference>
<gene>
    <name evidence="4" type="primary">zbmI</name>
    <name evidence="5" type="ORF">GCM10010280_59490</name>
</gene>
<keyword evidence="6" id="KW-1185">Reference proteome</keyword>
<reference evidence="4" key="1">
    <citation type="journal article" date="2009" name="Mol. Biosyst.">
        <title>The biosynthetic gene cluster of zorbamycin, a member of the bleomycin family of antitumor antibiotics, from Streptomyces flavoviridis ATCC 21892.</title>
        <authorList>
            <person name="Galm U."/>
            <person name="Wendt-Pienkowski E."/>
            <person name="Wang L."/>
            <person name="George N.P."/>
            <person name="Oh T.J."/>
            <person name="Yi F."/>
            <person name="Tao M."/>
            <person name="Coughlin J.M."/>
            <person name="Shen B."/>
        </authorList>
    </citation>
    <scope>NUCLEOTIDE SEQUENCE</scope>
</reference>
<dbReference type="Gene3D" id="1.10.1200.10">
    <property type="entry name" value="ACP-like"/>
    <property type="match status" value="1"/>
</dbReference>
<dbReference type="Proteomes" id="UP000656732">
    <property type="component" value="Unassembled WGS sequence"/>
</dbReference>
<dbReference type="GO" id="GO:0043041">
    <property type="term" value="P:amino acid activation for nonribosomal peptide biosynthetic process"/>
    <property type="evidence" value="ECO:0007669"/>
    <property type="project" value="TreeGrafter"/>
</dbReference>
<dbReference type="PANTHER" id="PTHR45527:SF1">
    <property type="entry name" value="FATTY ACID SYNTHASE"/>
    <property type="match status" value="1"/>
</dbReference>
<dbReference type="SMR" id="B9UJ13"/>
<dbReference type="InterPro" id="IPR009081">
    <property type="entry name" value="PP-bd_ACP"/>
</dbReference>
<protein>
    <submittedName>
        <fullName evidence="4">Type II PCP</fullName>
    </submittedName>
</protein>
<dbReference type="InterPro" id="IPR036736">
    <property type="entry name" value="ACP-like_sf"/>
</dbReference>
<name>B9UJ13_9ACTN</name>
<dbReference type="PANTHER" id="PTHR45527">
    <property type="entry name" value="NONRIBOSOMAL PEPTIDE SYNTHETASE"/>
    <property type="match status" value="1"/>
</dbReference>
<dbReference type="GO" id="GO:0031177">
    <property type="term" value="F:phosphopantetheine binding"/>
    <property type="evidence" value="ECO:0007669"/>
    <property type="project" value="InterPro"/>
</dbReference>
<dbReference type="AlphaFoldDB" id="B9UJ13"/>
<proteinExistence type="predicted"/>
<dbReference type="GO" id="GO:0005829">
    <property type="term" value="C:cytosol"/>
    <property type="evidence" value="ECO:0007669"/>
    <property type="project" value="TreeGrafter"/>
</dbReference>
<organism evidence="4">
    <name type="scientific">Streptomyces pilosus</name>
    <dbReference type="NCBI Taxonomy" id="28893"/>
    <lineage>
        <taxon>Bacteria</taxon>
        <taxon>Bacillati</taxon>
        <taxon>Actinomycetota</taxon>
        <taxon>Actinomycetes</taxon>
        <taxon>Kitasatosporales</taxon>
        <taxon>Streptomycetaceae</taxon>
        <taxon>Streptomyces</taxon>
    </lineage>
</organism>
<accession>B9UJ13</accession>
<sequence>MTGRPTTPNEERLVEPLRAIWSEVLQRDVAPGDDFLDLGGGSLHAIRIVHRVEERYATELSVRSVLETRTVAAMARHLAHVLDRDPRS</sequence>
<evidence type="ECO:0000256" key="1">
    <source>
        <dbReference type="ARBA" id="ARBA00022450"/>
    </source>
</evidence>
<feature type="domain" description="Carrier" evidence="3">
    <location>
        <begin position="8"/>
        <end position="82"/>
    </location>
</feature>
<evidence type="ECO:0000313" key="5">
    <source>
        <dbReference type="EMBL" id="GGR03555.1"/>
    </source>
</evidence>
<keyword evidence="2" id="KW-0597">Phosphoprotein</keyword>
<evidence type="ECO:0000256" key="2">
    <source>
        <dbReference type="ARBA" id="ARBA00022553"/>
    </source>
</evidence>
<dbReference type="PROSITE" id="PS50075">
    <property type="entry name" value="CARRIER"/>
    <property type="match status" value="1"/>
</dbReference>
<dbReference type="SMART" id="SM00823">
    <property type="entry name" value="PKS_PP"/>
    <property type="match status" value="1"/>
</dbReference>
<evidence type="ECO:0000313" key="4">
    <source>
        <dbReference type="EMBL" id="ACG60769.1"/>
    </source>
</evidence>